<dbReference type="PANTHER" id="PTHR35330">
    <property type="entry name" value="SIROHEME BIOSYNTHESIS PROTEIN MET8"/>
    <property type="match status" value="1"/>
</dbReference>
<keyword evidence="4" id="KW-0520">NAD</keyword>
<dbReference type="AlphaFoldDB" id="A0A7G5C3L1"/>
<dbReference type="InterPro" id="IPR042518">
    <property type="entry name" value="SirC_C"/>
</dbReference>
<comment type="pathway">
    <text evidence="1">Porphyrin-containing compound metabolism; siroheme biosynthesis; sirohydrochlorin from precorrin-2: step 1/1.</text>
</comment>
<keyword evidence="3" id="KW-0560">Oxidoreductase</keyword>
<reference evidence="7 8" key="1">
    <citation type="submission" date="2019-07" db="EMBL/GenBank/DDBJ databases">
        <authorList>
            <person name="Kim J.K."/>
            <person name="Cheong H.-M."/>
            <person name="Choi Y."/>
            <person name="Hwang K.J."/>
            <person name="Lee S."/>
            <person name="Choi C."/>
        </authorList>
    </citation>
    <scope>NUCLEOTIDE SEQUENCE [LARGE SCALE GENOMIC DNA]</scope>
    <source>
        <strain evidence="7 8">KS 22</strain>
    </source>
</reference>
<dbReference type="NCBIfam" id="TIGR01470">
    <property type="entry name" value="cysG_Nterm"/>
    <property type="match status" value="1"/>
</dbReference>
<comment type="catalytic activity">
    <reaction evidence="6">
        <text>precorrin-2 + NAD(+) = sirohydrochlorin + NADH + 2 H(+)</text>
        <dbReference type="Rhea" id="RHEA:15613"/>
        <dbReference type="ChEBI" id="CHEBI:15378"/>
        <dbReference type="ChEBI" id="CHEBI:57540"/>
        <dbReference type="ChEBI" id="CHEBI:57945"/>
        <dbReference type="ChEBI" id="CHEBI:58351"/>
        <dbReference type="ChEBI" id="CHEBI:58827"/>
        <dbReference type="EC" id="1.3.1.76"/>
    </reaction>
</comment>
<evidence type="ECO:0000256" key="5">
    <source>
        <dbReference type="ARBA" id="ARBA00023244"/>
    </source>
</evidence>
<evidence type="ECO:0000256" key="6">
    <source>
        <dbReference type="ARBA" id="ARBA00047561"/>
    </source>
</evidence>
<dbReference type="SUPFAM" id="SSF75615">
    <property type="entry name" value="Siroheme synthase middle domains-like"/>
    <property type="match status" value="1"/>
</dbReference>
<dbReference type="Gene3D" id="3.40.50.720">
    <property type="entry name" value="NAD(P)-binding Rossmann-like Domain"/>
    <property type="match status" value="1"/>
</dbReference>
<dbReference type="GO" id="GO:0004325">
    <property type="term" value="F:ferrochelatase activity"/>
    <property type="evidence" value="ECO:0007669"/>
    <property type="project" value="InterPro"/>
</dbReference>
<evidence type="ECO:0000256" key="1">
    <source>
        <dbReference type="ARBA" id="ARBA00005010"/>
    </source>
</evidence>
<keyword evidence="8" id="KW-1185">Reference proteome</keyword>
<evidence type="ECO:0000313" key="8">
    <source>
        <dbReference type="Proteomes" id="UP000515679"/>
    </source>
</evidence>
<dbReference type="EMBL" id="CP041969">
    <property type="protein sequence ID" value="QMV43795.1"/>
    <property type="molecule type" value="Genomic_DNA"/>
</dbReference>
<evidence type="ECO:0000256" key="2">
    <source>
        <dbReference type="ARBA" id="ARBA00012400"/>
    </source>
</evidence>
<dbReference type="KEGG" id="cchl:FPL14_23455"/>
<gene>
    <name evidence="7" type="ORF">FPL14_23455</name>
</gene>
<dbReference type="GO" id="GO:0019354">
    <property type="term" value="P:siroheme biosynthetic process"/>
    <property type="evidence" value="ECO:0007669"/>
    <property type="project" value="UniProtKB-UniPathway"/>
</dbReference>
<dbReference type="SUPFAM" id="SSF51735">
    <property type="entry name" value="NAD(P)-binding Rossmann-fold domains"/>
    <property type="match status" value="1"/>
</dbReference>
<evidence type="ECO:0000313" key="7">
    <source>
        <dbReference type="EMBL" id="QMV43795.1"/>
    </source>
</evidence>
<dbReference type="UniPathway" id="UPA00262">
    <property type="reaction ID" value="UER00222"/>
</dbReference>
<dbReference type="InterPro" id="IPR036291">
    <property type="entry name" value="NAD(P)-bd_dom_sf"/>
</dbReference>
<dbReference type="Proteomes" id="UP000515679">
    <property type="component" value="Chromosome"/>
</dbReference>
<organism evidence="7 8">
    <name type="scientific">Cohnella cholangitidis</name>
    <dbReference type="NCBI Taxonomy" id="2598458"/>
    <lineage>
        <taxon>Bacteria</taxon>
        <taxon>Bacillati</taxon>
        <taxon>Bacillota</taxon>
        <taxon>Bacilli</taxon>
        <taxon>Bacillales</taxon>
        <taxon>Paenibacillaceae</taxon>
        <taxon>Cohnella</taxon>
    </lineage>
</organism>
<protein>
    <recommendedName>
        <fullName evidence="2">precorrin-2 dehydrogenase</fullName>
        <ecNumber evidence="2">1.3.1.76</ecNumber>
    </recommendedName>
</protein>
<sequence length="223" mass="24280">MGEGLTVSDWYPVLLKVEGRKCVVFGGGFVAQRKTEGLLQARADVRLISPRLTPELRAWAEAGRLLWTEREAEEKDLDGAMLAFAATDDPDANRSLADAARIRGIPINIANAGEAGEFILPAVLRRGGLVLTASASGAGPALAARIIDELAERYGPEYNENIEALRTIRGIVKSEVANPSERRALLQAAVTDEALEEWRSSPRLQDNAELLARLRQRAIDRKG</sequence>
<dbReference type="InterPro" id="IPR028161">
    <property type="entry name" value="Met8-like"/>
</dbReference>
<dbReference type="PANTHER" id="PTHR35330:SF1">
    <property type="entry name" value="SIROHEME BIOSYNTHESIS PROTEIN MET8"/>
    <property type="match status" value="1"/>
</dbReference>
<evidence type="ECO:0000256" key="3">
    <source>
        <dbReference type="ARBA" id="ARBA00023002"/>
    </source>
</evidence>
<dbReference type="GO" id="GO:0043115">
    <property type="term" value="F:precorrin-2 dehydrogenase activity"/>
    <property type="evidence" value="ECO:0007669"/>
    <property type="project" value="UniProtKB-EC"/>
</dbReference>
<name>A0A7G5C3L1_9BACL</name>
<evidence type="ECO:0000256" key="4">
    <source>
        <dbReference type="ARBA" id="ARBA00023027"/>
    </source>
</evidence>
<dbReference type="InterPro" id="IPR006367">
    <property type="entry name" value="Sirohaem_synthase_N"/>
</dbReference>
<proteinExistence type="predicted"/>
<dbReference type="EC" id="1.3.1.76" evidence="2"/>
<keyword evidence="5" id="KW-0627">Porphyrin biosynthesis</keyword>
<accession>A0A7G5C3L1</accession>
<dbReference type="Pfam" id="PF13241">
    <property type="entry name" value="NAD_binding_7"/>
    <property type="match status" value="1"/>
</dbReference>
<dbReference type="Gene3D" id="1.10.8.610">
    <property type="entry name" value="SirC, precorrin-2 dehydrogenase, C-terminal helical domain-like"/>
    <property type="match status" value="1"/>
</dbReference>